<gene>
    <name evidence="1" type="ORF">H5410_063362</name>
</gene>
<proteinExistence type="predicted"/>
<name>A0A9J5WE99_SOLCO</name>
<keyword evidence="2" id="KW-1185">Reference proteome</keyword>
<dbReference type="Proteomes" id="UP000824120">
    <property type="component" value="Chromosome 12"/>
</dbReference>
<reference evidence="1 2" key="1">
    <citation type="submission" date="2020-09" db="EMBL/GenBank/DDBJ databases">
        <title>De no assembly of potato wild relative species, Solanum commersonii.</title>
        <authorList>
            <person name="Cho K."/>
        </authorList>
    </citation>
    <scope>NUCLEOTIDE SEQUENCE [LARGE SCALE GENOMIC DNA]</scope>
    <source>
        <strain evidence="1">LZ3.2</strain>
        <tissue evidence="1">Leaf</tissue>
    </source>
</reference>
<dbReference type="AlphaFoldDB" id="A0A9J5WE99"/>
<evidence type="ECO:0000313" key="2">
    <source>
        <dbReference type="Proteomes" id="UP000824120"/>
    </source>
</evidence>
<comment type="caution">
    <text evidence="1">The sequence shown here is derived from an EMBL/GenBank/DDBJ whole genome shotgun (WGS) entry which is preliminary data.</text>
</comment>
<dbReference type="EMBL" id="JACXVP010000012">
    <property type="protein sequence ID" value="KAG5573596.1"/>
    <property type="molecule type" value="Genomic_DNA"/>
</dbReference>
<organism evidence="1 2">
    <name type="scientific">Solanum commersonii</name>
    <name type="common">Commerson's wild potato</name>
    <name type="synonym">Commerson's nightshade</name>
    <dbReference type="NCBI Taxonomy" id="4109"/>
    <lineage>
        <taxon>Eukaryota</taxon>
        <taxon>Viridiplantae</taxon>
        <taxon>Streptophyta</taxon>
        <taxon>Embryophyta</taxon>
        <taxon>Tracheophyta</taxon>
        <taxon>Spermatophyta</taxon>
        <taxon>Magnoliopsida</taxon>
        <taxon>eudicotyledons</taxon>
        <taxon>Gunneridae</taxon>
        <taxon>Pentapetalae</taxon>
        <taxon>asterids</taxon>
        <taxon>lamiids</taxon>
        <taxon>Solanales</taxon>
        <taxon>Solanaceae</taxon>
        <taxon>Solanoideae</taxon>
        <taxon>Solaneae</taxon>
        <taxon>Solanum</taxon>
    </lineage>
</organism>
<accession>A0A9J5WE99</accession>
<protein>
    <submittedName>
        <fullName evidence="1">Uncharacterized protein</fullName>
    </submittedName>
</protein>
<sequence length="61" mass="6887">MESLYHDLPHRTLMEIFNHEGLPSMVYISCVVCKLLHSGEFIQGTQSAHRKDKGCSGHGLF</sequence>
<evidence type="ECO:0000313" key="1">
    <source>
        <dbReference type="EMBL" id="KAG5573596.1"/>
    </source>
</evidence>